<keyword evidence="5" id="KW-0472">Membrane</keyword>
<evidence type="ECO:0000256" key="2">
    <source>
        <dbReference type="ARBA" id="ARBA00022603"/>
    </source>
</evidence>
<evidence type="ECO:0000256" key="3">
    <source>
        <dbReference type="ARBA" id="ARBA00022679"/>
    </source>
</evidence>
<dbReference type="EMBL" id="CAXLJL010000778">
    <property type="protein sequence ID" value="CAL5140746.1"/>
    <property type="molecule type" value="Genomic_DNA"/>
</dbReference>
<keyword evidence="5" id="KW-1133">Transmembrane helix</keyword>
<evidence type="ECO:0000313" key="7">
    <source>
        <dbReference type="Proteomes" id="UP001497525"/>
    </source>
</evidence>
<dbReference type="GO" id="GO:0005739">
    <property type="term" value="C:mitochondrion"/>
    <property type="evidence" value="ECO:0007669"/>
    <property type="project" value="TreeGrafter"/>
</dbReference>
<evidence type="ECO:0000256" key="1">
    <source>
        <dbReference type="ARBA" id="ARBA00010633"/>
    </source>
</evidence>
<keyword evidence="5" id="KW-0812">Transmembrane</keyword>
<dbReference type="Proteomes" id="UP001497525">
    <property type="component" value="Unassembled WGS sequence"/>
</dbReference>
<proteinExistence type="inferred from homology"/>
<dbReference type="InterPro" id="IPR026170">
    <property type="entry name" value="FAM173A/B"/>
</dbReference>
<evidence type="ECO:0000256" key="4">
    <source>
        <dbReference type="ARBA" id="ARBA00022691"/>
    </source>
</evidence>
<dbReference type="AlphaFoldDB" id="A0AAV2TXB1"/>
<comment type="caution">
    <text evidence="6">The sequence shown here is derived from an EMBL/GenBank/DDBJ whole genome shotgun (WGS) entry which is preliminary data.</text>
</comment>
<dbReference type="CDD" id="cd02440">
    <property type="entry name" value="AdoMet_MTases"/>
    <property type="match status" value="1"/>
</dbReference>
<name>A0AAV2TXB1_CALDB</name>
<dbReference type="GO" id="GO:0032259">
    <property type="term" value="P:methylation"/>
    <property type="evidence" value="ECO:0007669"/>
    <property type="project" value="UniProtKB-KW"/>
</dbReference>
<keyword evidence="2" id="KW-0489">Methyltransferase</keyword>
<dbReference type="Gene3D" id="3.40.50.150">
    <property type="entry name" value="Vaccinia Virus protein VP39"/>
    <property type="match status" value="1"/>
</dbReference>
<sequence length="217" mass="24495">MFTRVLLQASDFQLSQLDSSPPERSRSVRYGILLGCGLVVSSAVYVLSSFIAPAFRRVCLPYVPATPAQLDKVTRLLTIARQEKRLQSLGSVIDLGSGDGRVLLHLLTHPEVSFTRGFGVELNRPLVWYSRWNAYRSLGPKRKMISFCCGDMWKTNLTDYQTVVVFGVDSMMERLEDKLLRELKPGSLVVTCRFPLPKLYPEHSLVAGPDSVYIYYL</sequence>
<dbReference type="PANTHER" id="PTHR13610">
    <property type="entry name" value="METHYLTRANSFERASE DOMAIN-CONTAINING PROTEIN"/>
    <property type="match status" value="1"/>
</dbReference>
<dbReference type="SUPFAM" id="SSF53335">
    <property type="entry name" value="S-adenosyl-L-methionine-dependent methyltransferases"/>
    <property type="match status" value="1"/>
</dbReference>
<dbReference type="GO" id="GO:0016279">
    <property type="term" value="F:protein-lysine N-methyltransferase activity"/>
    <property type="evidence" value="ECO:0007669"/>
    <property type="project" value="InterPro"/>
</dbReference>
<keyword evidence="4" id="KW-0949">S-adenosyl-L-methionine</keyword>
<reference evidence="6" key="1">
    <citation type="submission" date="2024-06" db="EMBL/GenBank/DDBJ databases">
        <authorList>
            <person name="Liu X."/>
            <person name="Lenzi L."/>
            <person name="Haldenby T S."/>
            <person name="Uol C."/>
        </authorList>
    </citation>
    <scope>NUCLEOTIDE SEQUENCE</scope>
</reference>
<dbReference type="InterPro" id="IPR029063">
    <property type="entry name" value="SAM-dependent_MTases_sf"/>
</dbReference>
<dbReference type="GO" id="GO:1905706">
    <property type="term" value="P:regulation of mitochondrial ATP synthesis coupled proton transport"/>
    <property type="evidence" value="ECO:0007669"/>
    <property type="project" value="TreeGrafter"/>
</dbReference>
<protein>
    <submittedName>
        <fullName evidence="6">Uncharacterized protein</fullName>
    </submittedName>
</protein>
<keyword evidence="3" id="KW-0808">Transferase</keyword>
<evidence type="ECO:0000313" key="6">
    <source>
        <dbReference type="EMBL" id="CAL5140746.1"/>
    </source>
</evidence>
<gene>
    <name evidence="6" type="ORF">CDAUBV1_LOCUS16041</name>
</gene>
<organism evidence="6 7">
    <name type="scientific">Calicophoron daubneyi</name>
    <name type="common">Rumen fluke</name>
    <name type="synonym">Paramphistomum daubneyi</name>
    <dbReference type="NCBI Taxonomy" id="300641"/>
    <lineage>
        <taxon>Eukaryota</taxon>
        <taxon>Metazoa</taxon>
        <taxon>Spiralia</taxon>
        <taxon>Lophotrochozoa</taxon>
        <taxon>Platyhelminthes</taxon>
        <taxon>Trematoda</taxon>
        <taxon>Digenea</taxon>
        <taxon>Plagiorchiida</taxon>
        <taxon>Pronocephalata</taxon>
        <taxon>Paramphistomoidea</taxon>
        <taxon>Paramphistomidae</taxon>
        <taxon>Calicophoron</taxon>
    </lineage>
</organism>
<evidence type="ECO:0000256" key="5">
    <source>
        <dbReference type="SAM" id="Phobius"/>
    </source>
</evidence>
<feature type="transmembrane region" description="Helical" evidence="5">
    <location>
        <begin position="28"/>
        <end position="47"/>
    </location>
</feature>
<dbReference type="PANTHER" id="PTHR13610:SF9">
    <property type="entry name" value="FI06469P"/>
    <property type="match status" value="1"/>
</dbReference>
<comment type="similarity">
    <text evidence="1">Belongs to the ANT/ATPSC lysine N-methyltransferase family.</text>
</comment>
<accession>A0AAV2TXB1</accession>